<evidence type="ECO:0000256" key="1">
    <source>
        <dbReference type="SAM" id="Phobius"/>
    </source>
</evidence>
<organism evidence="2 3">
    <name type="scientific">Candidatus Kerfeldbacteria bacterium CG08_land_8_20_14_0_20_43_14</name>
    <dbReference type="NCBI Taxonomy" id="2014246"/>
    <lineage>
        <taxon>Bacteria</taxon>
        <taxon>Candidatus Kerfeldiibacteriota</taxon>
    </lineage>
</organism>
<feature type="transmembrane region" description="Helical" evidence="1">
    <location>
        <begin position="50"/>
        <end position="69"/>
    </location>
</feature>
<reference evidence="3" key="1">
    <citation type="submission" date="2017-09" db="EMBL/GenBank/DDBJ databases">
        <title>Depth-based differentiation of microbial function through sediment-hosted aquifers and enrichment of novel symbionts in the deep terrestrial subsurface.</title>
        <authorList>
            <person name="Probst A.J."/>
            <person name="Ladd B."/>
            <person name="Jarett J.K."/>
            <person name="Geller-Mcgrath D.E."/>
            <person name="Sieber C.M.K."/>
            <person name="Emerson J.B."/>
            <person name="Anantharaman K."/>
            <person name="Thomas B.C."/>
            <person name="Malmstrom R."/>
            <person name="Stieglmeier M."/>
            <person name="Klingl A."/>
            <person name="Woyke T."/>
            <person name="Ryan C.M."/>
            <person name="Banfield J.F."/>
        </authorList>
    </citation>
    <scope>NUCLEOTIDE SEQUENCE [LARGE SCALE GENOMIC DNA]</scope>
</reference>
<keyword evidence="1" id="KW-0812">Transmembrane</keyword>
<dbReference type="Proteomes" id="UP000236845">
    <property type="component" value="Unassembled WGS sequence"/>
</dbReference>
<dbReference type="EMBL" id="PEXW01000010">
    <property type="protein sequence ID" value="PIS40993.1"/>
    <property type="molecule type" value="Genomic_DNA"/>
</dbReference>
<sequence>MNIRLNKFFSVILFFGSLVMVRTVHAISFNGTFDGTITEWGVELKSTKADFIYLLLFGVIIIVFLLTTVF</sequence>
<evidence type="ECO:0000313" key="3">
    <source>
        <dbReference type="Proteomes" id="UP000236845"/>
    </source>
</evidence>
<evidence type="ECO:0000313" key="2">
    <source>
        <dbReference type="EMBL" id="PIS40993.1"/>
    </source>
</evidence>
<gene>
    <name evidence="2" type="ORF">COT26_00365</name>
</gene>
<proteinExistence type="predicted"/>
<dbReference type="AlphaFoldDB" id="A0A2H0YTB0"/>
<protein>
    <submittedName>
        <fullName evidence="2">Uncharacterized protein</fullName>
    </submittedName>
</protein>
<comment type="caution">
    <text evidence="2">The sequence shown here is derived from an EMBL/GenBank/DDBJ whole genome shotgun (WGS) entry which is preliminary data.</text>
</comment>
<accession>A0A2H0YTB0</accession>
<name>A0A2H0YTB0_9BACT</name>
<keyword evidence="1" id="KW-0472">Membrane</keyword>
<keyword evidence="1" id="KW-1133">Transmembrane helix</keyword>